<evidence type="ECO:0000313" key="3">
    <source>
        <dbReference type="EMBL" id="MBC2396333.1"/>
    </source>
</evidence>
<dbReference type="InterPro" id="IPR007253">
    <property type="entry name" value="Cell_wall-bd_2"/>
</dbReference>
<proteinExistence type="predicted"/>
<dbReference type="PANTHER" id="PTHR30032">
    <property type="entry name" value="N-ACETYLMURAMOYL-L-ALANINE AMIDASE-RELATED"/>
    <property type="match status" value="1"/>
</dbReference>
<dbReference type="RefSeq" id="WP_051593349.1">
    <property type="nucleotide sequence ID" value="NZ_JAAZWO010000001.1"/>
</dbReference>
<dbReference type="Gene3D" id="3.40.50.12090">
    <property type="match status" value="2"/>
</dbReference>
<evidence type="ECO:0000256" key="2">
    <source>
        <dbReference type="SAM" id="SignalP"/>
    </source>
</evidence>
<dbReference type="PANTHER" id="PTHR30032:SF8">
    <property type="entry name" value="GERMINATION-SPECIFIC N-ACETYLMURAMOYL-L-ALANINE AMIDASE"/>
    <property type="match status" value="1"/>
</dbReference>
<keyword evidence="4" id="KW-1185">Reference proteome</keyword>
<feature type="chain" id="PRO_5036698416" evidence="2">
    <location>
        <begin position="25"/>
        <end position="442"/>
    </location>
</feature>
<organism evidence="3 4">
    <name type="scientific">Clostridium tetanomorphum</name>
    <dbReference type="NCBI Taxonomy" id="1553"/>
    <lineage>
        <taxon>Bacteria</taxon>
        <taxon>Bacillati</taxon>
        <taxon>Bacillota</taxon>
        <taxon>Clostridia</taxon>
        <taxon>Eubacteriales</taxon>
        <taxon>Clostridiaceae</taxon>
        <taxon>Clostridium</taxon>
    </lineage>
</organism>
<accession>A0A923E9L7</accession>
<comment type="caution">
    <text evidence="3">The sequence shown here is derived from an EMBL/GenBank/DDBJ whole genome shotgun (WGS) entry which is preliminary data.</text>
</comment>
<gene>
    <name evidence="3" type="ORF">HGG79_00890</name>
</gene>
<evidence type="ECO:0000313" key="4">
    <source>
        <dbReference type="Proteomes" id="UP000563151"/>
    </source>
</evidence>
<feature type="signal peptide" evidence="2">
    <location>
        <begin position="1"/>
        <end position="24"/>
    </location>
</feature>
<dbReference type="Proteomes" id="UP000563151">
    <property type="component" value="Unassembled WGS sequence"/>
</dbReference>
<dbReference type="Pfam" id="PF04122">
    <property type="entry name" value="CW_binding_2"/>
    <property type="match status" value="3"/>
</dbReference>
<protein>
    <submittedName>
        <fullName evidence="3">Cell wall-binding repeat-containing protein</fullName>
    </submittedName>
</protein>
<feature type="region of interest" description="Disordered" evidence="1">
    <location>
        <begin position="333"/>
        <end position="358"/>
    </location>
</feature>
<keyword evidence="2" id="KW-0732">Signal</keyword>
<evidence type="ECO:0000256" key="1">
    <source>
        <dbReference type="SAM" id="MobiDB-lite"/>
    </source>
</evidence>
<dbReference type="InterPro" id="IPR051922">
    <property type="entry name" value="Bact_Sporulation_Assoc"/>
</dbReference>
<dbReference type="EMBL" id="JAAZWO010000001">
    <property type="protein sequence ID" value="MBC2396333.1"/>
    <property type="molecule type" value="Genomic_DNA"/>
</dbReference>
<name>A0A923E9L7_CLOTT</name>
<dbReference type="AlphaFoldDB" id="A0A923E9L7"/>
<sequence length="442" mass="48494">MNLKKIMTLTVLGAIISSTTQVFAASNSKVNTKRIYGSNRYETSIKISKEGWDKSTYAVICRGDNFVDAICAVPLAKKYNAPILLIDEEKVGKETKDELKRLNAEKIFIVGGEGVISKSIEKEVKSIGNIKEINRLGGKDRQETSRIVAKNVGGNGQIVLTSGISPTDALSISPIAANRNMPIILASKDKKPIQQYIKDNKVTKSFIIGGEACVSKEIESILPNAERIYGKDGFETNKKIIERFSDTLNFKHVYMALGQSDRGREFADALTASALAAKDNSPIVLIHKGIYGQTESLIKSKLSKDSTIVVFGGEKLISENIVDKLASLETSNNQENINKTNDKKSGSNSGSGSSKSDEVKYTISIQPSFPGSFTYDLKVTGHKDSKNIIGYKLLYDGKVIAEDTDKDGIVRPLTIFFGDDVDKLKFKILKDGKEIKFNRLNK</sequence>
<reference evidence="3 4" key="1">
    <citation type="submission" date="2020-04" db="EMBL/GenBank/DDBJ databases">
        <title>Genomic insights into acetone-butanol-ethanol (ABE) fermentation by sequencing solventogenic clostridia strains.</title>
        <authorList>
            <person name="Brown S."/>
        </authorList>
    </citation>
    <scope>NUCLEOTIDE SEQUENCE [LARGE SCALE GENOMIC DNA]</scope>
    <source>
        <strain evidence="3 4">DJ011</strain>
    </source>
</reference>